<name>A0ABP4YE91_9ACTN</name>
<proteinExistence type="predicted"/>
<evidence type="ECO:0000256" key="5">
    <source>
        <dbReference type="SAM" id="Phobius"/>
    </source>
</evidence>
<feature type="transmembrane region" description="Helical" evidence="5">
    <location>
        <begin position="168"/>
        <end position="186"/>
    </location>
</feature>
<feature type="transmembrane region" description="Helical" evidence="5">
    <location>
        <begin position="192"/>
        <end position="208"/>
    </location>
</feature>
<keyword evidence="2 5" id="KW-0812">Transmembrane</keyword>
<feature type="transmembrane region" description="Helical" evidence="5">
    <location>
        <begin position="115"/>
        <end position="133"/>
    </location>
</feature>
<feature type="transmembrane region" description="Helical" evidence="5">
    <location>
        <begin position="75"/>
        <end position="103"/>
    </location>
</feature>
<feature type="transmembrane region" description="Helical" evidence="5">
    <location>
        <begin position="37"/>
        <end position="55"/>
    </location>
</feature>
<evidence type="ECO:0000256" key="2">
    <source>
        <dbReference type="ARBA" id="ARBA00022692"/>
    </source>
</evidence>
<dbReference type="InterPro" id="IPR022764">
    <property type="entry name" value="Peptidase_S54_rhomboid_dom"/>
</dbReference>
<keyword evidence="8" id="KW-1185">Reference proteome</keyword>
<evidence type="ECO:0000313" key="8">
    <source>
        <dbReference type="Proteomes" id="UP001500218"/>
    </source>
</evidence>
<evidence type="ECO:0000256" key="4">
    <source>
        <dbReference type="ARBA" id="ARBA00023136"/>
    </source>
</evidence>
<accession>A0ABP4YE91</accession>
<feature type="transmembrane region" description="Helical" evidence="5">
    <location>
        <begin position="139"/>
        <end position="156"/>
    </location>
</feature>
<evidence type="ECO:0000313" key="7">
    <source>
        <dbReference type="EMBL" id="GAA1813178.1"/>
    </source>
</evidence>
<dbReference type="Proteomes" id="UP001500218">
    <property type="component" value="Unassembled WGS sequence"/>
</dbReference>
<dbReference type="InterPro" id="IPR035952">
    <property type="entry name" value="Rhomboid-like_sf"/>
</dbReference>
<organism evidence="7 8">
    <name type="scientific">Luedemannella flava</name>
    <dbReference type="NCBI Taxonomy" id="349316"/>
    <lineage>
        <taxon>Bacteria</taxon>
        <taxon>Bacillati</taxon>
        <taxon>Actinomycetota</taxon>
        <taxon>Actinomycetes</taxon>
        <taxon>Micromonosporales</taxon>
        <taxon>Micromonosporaceae</taxon>
        <taxon>Luedemannella</taxon>
    </lineage>
</organism>
<dbReference type="Pfam" id="PF01694">
    <property type="entry name" value="Rhomboid"/>
    <property type="match status" value="1"/>
</dbReference>
<protein>
    <recommendedName>
        <fullName evidence="6">Peptidase S54 rhomboid domain-containing protein</fullName>
    </recommendedName>
</protein>
<keyword evidence="4 5" id="KW-0472">Membrane</keyword>
<gene>
    <name evidence="7" type="ORF">GCM10009682_37950</name>
</gene>
<evidence type="ECO:0000256" key="3">
    <source>
        <dbReference type="ARBA" id="ARBA00022989"/>
    </source>
</evidence>
<feature type="domain" description="Peptidase S54 rhomboid" evidence="6">
    <location>
        <begin position="73"/>
        <end position="209"/>
    </location>
</feature>
<evidence type="ECO:0000259" key="6">
    <source>
        <dbReference type="Pfam" id="PF01694"/>
    </source>
</evidence>
<dbReference type="Gene3D" id="1.20.1540.10">
    <property type="entry name" value="Rhomboid-like"/>
    <property type="match status" value="1"/>
</dbReference>
<dbReference type="SUPFAM" id="SSF144091">
    <property type="entry name" value="Rhomboid-like"/>
    <property type="match status" value="1"/>
</dbReference>
<comment type="caution">
    <text evidence="7">The sequence shown here is derived from an EMBL/GenBank/DDBJ whole genome shotgun (WGS) entry which is preliminary data.</text>
</comment>
<keyword evidence="3 5" id="KW-1133">Transmembrane helix</keyword>
<dbReference type="EMBL" id="BAAALT010000122">
    <property type="protein sequence ID" value="GAA1813178.1"/>
    <property type="molecule type" value="Genomic_DNA"/>
</dbReference>
<comment type="subcellular location">
    <subcellularLocation>
        <location evidence="1">Membrane</location>
        <topology evidence="1">Multi-pass membrane protein</topology>
    </subcellularLocation>
</comment>
<reference evidence="8" key="1">
    <citation type="journal article" date="2019" name="Int. J. Syst. Evol. Microbiol.">
        <title>The Global Catalogue of Microorganisms (GCM) 10K type strain sequencing project: providing services to taxonomists for standard genome sequencing and annotation.</title>
        <authorList>
            <consortium name="The Broad Institute Genomics Platform"/>
            <consortium name="The Broad Institute Genome Sequencing Center for Infectious Disease"/>
            <person name="Wu L."/>
            <person name="Ma J."/>
        </authorList>
    </citation>
    <scope>NUCLEOTIDE SEQUENCE [LARGE SCALE GENOMIC DNA]</scope>
    <source>
        <strain evidence="8">JCM 13250</strain>
    </source>
</reference>
<dbReference type="RefSeq" id="WP_344133694.1">
    <property type="nucleotide sequence ID" value="NZ_BAAALT010000122.1"/>
</dbReference>
<sequence length="229" mass="24169">MSGIWVAGNAVVVLTSLVITSYLYHLRVPAVGRRWPWVSATIIAVTAVVTGLQFASPGLLDALRRDPDGLLDGEVWRLVAPLFVQPHGVTQVVLNGFLALIFLPVAERLYGNGLWLVYLGPGVVYQIVNVTLFPDNGGGSSTAIFGAMGAIHAYVLRHGAGSAPSPRIDKPFMVISSISVAAAVVLAVFRDGHGWGLLAGALFALAFLRPDRPVAGRRADGTALPVRNG</sequence>
<feature type="transmembrane region" description="Helical" evidence="5">
    <location>
        <begin position="6"/>
        <end position="25"/>
    </location>
</feature>
<evidence type="ECO:0000256" key="1">
    <source>
        <dbReference type="ARBA" id="ARBA00004141"/>
    </source>
</evidence>